<dbReference type="HOGENOM" id="CLU_520738_0_0_1"/>
<protein>
    <submittedName>
        <fullName evidence="2">Uncharacterized protein</fullName>
    </submittedName>
</protein>
<gene>
    <name evidence="2" type="ORF">UREG_00648</name>
</gene>
<feature type="compositionally biased region" description="Basic and acidic residues" evidence="1">
    <location>
        <begin position="161"/>
        <end position="173"/>
    </location>
</feature>
<name>C4JKQ0_UNCRE</name>
<dbReference type="GeneID" id="8438669"/>
<dbReference type="InParanoid" id="C4JKQ0"/>
<evidence type="ECO:0000313" key="3">
    <source>
        <dbReference type="Proteomes" id="UP000002058"/>
    </source>
</evidence>
<organism evidence="2 3">
    <name type="scientific">Uncinocarpus reesii (strain UAMH 1704)</name>
    <dbReference type="NCBI Taxonomy" id="336963"/>
    <lineage>
        <taxon>Eukaryota</taxon>
        <taxon>Fungi</taxon>
        <taxon>Dikarya</taxon>
        <taxon>Ascomycota</taxon>
        <taxon>Pezizomycotina</taxon>
        <taxon>Eurotiomycetes</taxon>
        <taxon>Eurotiomycetidae</taxon>
        <taxon>Onygenales</taxon>
        <taxon>Onygenaceae</taxon>
        <taxon>Uncinocarpus</taxon>
    </lineage>
</organism>
<dbReference type="EMBL" id="CH476615">
    <property type="protein sequence ID" value="EEP75801.1"/>
    <property type="molecule type" value="Genomic_DNA"/>
</dbReference>
<dbReference type="eggNOG" id="ENOG502RNVJ">
    <property type="taxonomic scope" value="Eukaryota"/>
</dbReference>
<feature type="region of interest" description="Disordered" evidence="1">
    <location>
        <begin position="138"/>
        <end position="205"/>
    </location>
</feature>
<dbReference type="KEGG" id="ure:UREG_00648"/>
<dbReference type="RefSeq" id="XP_002541134.1">
    <property type="nucleotide sequence ID" value="XM_002541088.1"/>
</dbReference>
<dbReference type="OMA" id="PFVCEWD"/>
<dbReference type="OrthoDB" id="5421702at2759"/>
<accession>C4JKQ0</accession>
<keyword evidence="3" id="KW-1185">Reference proteome</keyword>
<evidence type="ECO:0000256" key="1">
    <source>
        <dbReference type="SAM" id="MobiDB-lite"/>
    </source>
</evidence>
<feature type="compositionally biased region" description="Polar residues" evidence="1">
    <location>
        <begin position="189"/>
        <end position="201"/>
    </location>
</feature>
<sequence>MLRDYSGRIVLCSATFVVPSRQPIPSVHTHYAEWLADPSIFIVRSISSALSAAPPTVSRTPLFDHRPEVRCHRPNTDVLFGIEYLNDEAEDFHQDESQYDLGIFAVRHVDKEIPADFYSKTLEDPELTKLLKPENFDWSSYDSDGDDESQFTDSGYSSRCEPSDSDERAHEPPEITPQGAANTKDDPSRQMNSRKPSSSITADLGLPYSSPTKMLSCVDTLRPQPFVLQFDETQTIGKENPQLTVGGPSRDPNDIDVSNSHCFVDQQEPGVWDFAAREERARQEWWIANHSNVHHFNWLGNPILEPSYTPPEVSLFVILSPPKPWLHSMSRIGVILWQAMKFVDPVLYDGNWGDLRRYRGLALLQSITGHTFKFYTKEGAWVYDDYSWDDNVPCSDPMDLDIYQSKPWLPVNGWLESEVCPTRQEYMLRASRYMDGQMRTKRRRPRPYQQSPLRICASIKGSSLLRTCSLKEPAIEDSQLEVWGFVPNPLFYRRWLGLEMGFSKISRYKNRDNIGSGNTVDNTYNWF</sequence>
<dbReference type="AlphaFoldDB" id="C4JKQ0"/>
<dbReference type="VEuPathDB" id="FungiDB:UREG_00648"/>
<dbReference type="Proteomes" id="UP000002058">
    <property type="component" value="Unassembled WGS sequence"/>
</dbReference>
<reference evidence="3" key="1">
    <citation type="journal article" date="2009" name="Genome Res.">
        <title>Comparative genomic analyses of the human fungal pathogens Coccidioides and their relatives.</title>
        <authorList>
            <person name="Sharpton T.J."/>
            <person name="Stajich J.E."/>
            <person name="Rounsley S.D."/>
            <person name="Gardner M.J."/>
            <person name="Wortman J.R."/>
            <person name="Jordar V.S."/>
            <person name="Maiti R."/>
            <person name="Kodira C.D."/>
            <person name="Neafsey D.E."/>
            <person name="Zeng Q."/>
            <person name="Hung C.-Y."/>
            <person name="McMahan C."/>
            <person name="Muszewska A."/>
            <person name="Grynberg M."/>
            <person name="Mandel M.A."/>
            <person name="Kellner E.M."/>
            <person name="Barker B.M."/>
            <person name="Galgiani J.N."/>
            <person name="Orbach M.J."/>
            <person name="Kirkland T.N."/>
            <person name="Cole G.T."/>
            <person name="Henn M.R."/>
            <person name="Birren B.W."/>
            <person name="Taylor J.W."/>
        </authorList>
    </citation>
    <scope>NUCLEOTIDE SEQUENCE [LARGE SCALE GENOMIC DNA]</scope>
    <source>
        <strain evidence="3">UAMH 1704</strain>
    </source>
</reference>
<proteinExistence type="predicted"/>
<evidence type="ECO:0000313" key="2">
    <source>
        <dbReference type="EMBL" id="EEP75801.1"/>
    </source>
</evidence>